<evidence type="ECO:0000313" key="7">
    <source>
        <dbReference type="Proteomes" id="UP001589813"/>
    </source>
</evidence>
<dbReference type="InterPro" id="IPR030190">
    <property type="entry name" value="MacA_alpha-hairpin_sf"/>
</dbReference>
<keyword evidence="3" id="KW-1133">Transmembrane helix</keyword>
<dbReference type="RefSeq" id="WP_377244128.1">
    <property type="nucleotide sequence ID" value="NZ_JBHLXP010000003.1"/>
</dbReference>
<dbReference type="Gene3D" id="6.10.140.1990">
    <property type="match status" value="1"/>
</dbReference>
<dbReference type="InterPro" id="IPR058625">
    <property type="entry name" value="MdtA-like_BSH"/>
</dbReference>
<dbReference type="CDD" id="cd06850">
    <property type="entry name" value="biotinyl_domain"/>
    <property type="match status" value="1"/>
</dbReference>
<dbReference type="PANTHER" id="PTHR30438:SF2">
    <property type="entry name" value="MEMBRANE PROTEIN"/>
    <property type="match status" value="1"/>
</dbReference>
<keyword evidence="7" id="KW-1185">Reference proteome</keyword>
<reference evidence="6 7" key="1">
    <citation type="submission" date="2024-09" db="EMBL/GenBank/DDBJ databases">
        <authorList>
            <person name="Sun Q."/>
            <person name="Mori K."/>
        </authorList>
    </citation>
    <scope>NUCLEOTIDE SEQUENCE [LARGE SCALE GENOMIC DNA]</scope>
    <source>
        <strain evidence="6 7">KCTC 23315</strain>
    </source>
</reference>
<feature type="transmembrane region" description="Helical" evidence="3">
    <location>
        <begin position="12"/>
        <end position="31"/>
    </location>
</feature>
<protein>
    <submittedName>
        <fullName evidence="6">HlyD family secretion protein</fullName>
    </submittedName>
</protein>
<accession>A0ABV6BDT9</accession>
<dbReference type="Gene3D" id="2.40.30.170">
    <property type="match status" value="1"/>
</dbReference>
<gene>
    <name evidence="6" type="ORF">ACFFJP_12075</name>
</gene>
<sequence>MLNTLTGKQRLQAAVIAVVVLAGAGLFYQNYLQRPALDGLLQSNGRIEATEIAIAAKTAGRIKNILVNEGDFVSAGQLLAEIESDALTAQLTQAQAQLRQAQSAAVTAQSQLQQRISEKAAQSALLVQRQAELAAAKNRAKRTGTLAKTGSVSKQLADDNDTLVASANAAVSAARAQINAADAAIASGEAQILAAQSAVDAVAATVARVQVELADNQLTAPRAGRIQYRIAQSGEIVAAGGKVLSLIDLTDVYMTFFLPSGQAGQVALGTEVRLVLDALPQYAIPAQLSYVADVAQFTPKTVETASEREKLMFRVKARIDSALLEKHITKVKTGLPGMAYLRLDPTTPWPASLPPLVQ</sequence>
<dbReference type="Proteomes" id="UP001589813">
    <property type="component" value="Unassembled WGS sequence"/>
</dbReference>
<comment type="similarity">
    <text evidence="1">Belongs to the membrane fusion protein (MFP) (TC 8.A.1) family.</text>
</comment>
<dbReference type="SUPFAM" id="SSF111369">
    <property type="entry name" value="HlyD-like secretion proteins"/>
    <property type="match status" value="2"/>
</dbReference>
<feature type="domain" description="Multidrug resistance protein MdtA-like barrel-sandwich hybrid" evidence="5">
    <location>
        <begin position="53"/>
        <end position="242"/>
    </location>
</feature>
<dbReference type="Gene3D" id="2.40.50.100">
    <property type="match status" value="1"/>
</dbReference>
<keyword evidence="3" id="KW-0472">Membrane</keyword>
<evidence type="ECO:0000256" key="2">
    <source>
        <dbReference type="SAM" id="Coils"/>
    </source>
</evidence>
<dbReference type="InterPro" id="IPR058624">
    <property type="entry name" value="MdtA-like_HH"/>
</dbReference>
<feature type="coiled-coil region" evidence="2">
    <location>
        <begin position="84"/>
        <end position="111"/>
    </location>
</feature>
<evidence type="ECO:0000256" key="3">
    <source>
        <dbReference type="SAM" id="Phobius"/>
    </source>
</evidence>
<organism evidence="6 7">
    <name type="scientific">Rheinheimera tilapiae</name>
    <dbReference type="NCBI Taxonomy" id="875043"/>
    <lineage>
        <taxon>Bacteria</taxon>
        <taxon>Pseudomonadati</taxon>
        <taxon>Pseudomonadota</taxon>
        <taxon>Gammaproteobacteria</taxon>
        <taxon>Chromatiales</taxon>
        <taxon>Chromatiaceae</taxon>
        <taxon>Rheinheimera</taxon>
    </lineage>
</organism>
<evidence type="ECO:0000256" key="1">
    <source>
        <dbReference type="ARBA" id="ARBA00009477"/>
    </source>
</evidence>
<feature type="domain" description="Multidrug resistance protein MdtA-like alpha-helical hairpin" evidence="4">
    <location>
        <begin position="123"/>
        <end position="182"/>
    </location>
</feature>
<evidence type="ECO:0000259" key="4">
    <source>
        <dbReference type="Pfam" id="PF25876"/>
    </source>
</evidence>
<keyword evidence="2" id="KW-0175">Coiled coil</keyword>
<keyword evidence="3" id="KW-0812">Transmembrane</keyword>
<evidence type="ECO:0000313" key="6">
    <source>
        <dbReference type="EMBL" id="MFC0049024.1"/>
    </source>
</evidence>
<dbReference type="EMBL" id="JBHLXP010000003">
    <property type="protein sequence ID" value="MFC0049024.1"/>
    <property type="molecule type" value="Genomic_DNA"/>
</dbReference>
<dbReference type="Pfam" id="PF25917">
    <property type="entry name" value="BSH_RND"/>
    <property type="match status" value="1"/>
</dbReference>
<evidence type="ECO:0000259" key="5">
    <source>
        <dbReference type="Pfam" id="PF25917"/>
    </source>
</evidence>
<dbReference type="Pfam" id="PF25876">
    <property type="entry name" value="HH_MFP_RND"/>
    <property type="match status" value="1"/>
</dbReference>
<dbReference type="PANTHER" id="PTHR30438">
    <property type="entry name" value="36 KDA ANTIGEN-RELATED"/>
    <property type="match status" value="1"/>
</dbReference>
<comment type="caution">
    <text evidence="6">The sequence shown here is derived from an EMBL/GenBank/DDBJ whole genome shotgun (WGS) entry which is preliminary data.</text>
</comment>
<proteinExistence type="inferred from homology"/>
<name>A0ABV6BDT9_9GAMM</name>